<gene>
    <name evidence="3" type="ORF">J437_LFUL011800</name>
</gene>
<reference evidence="3" key="2">
    <citation type="submission" date="2017-10" db="EMBL/GenBank/DDBJ databases">
        <title>Ladona fulva Genome sequencing and assembly.</title>
        <authorList>
            <person name="Murali S."/>
            <person name="Richards S."/>
            <person name="Bandaranaike D."/>
            <person name="Bellair M."/>
            <person name="Blankenburg K."/>
            <person name="Chao H."/>
            <person name="Dinh H."/>
            <person name="Doddapaneni H."/>
            <person name="Dugan-Rocha S."/>
            <person name="Elkadiri S."/>
            <person name="Gnanaolivu R."/>
            <person name="Hernandez B."/>
            <person name="Skinner E."/>
            <person name="Javaid M."/>
            <person name="Lee S."/>
            <person name="Li M."/>
            <person name="Ming W."/>
            <person name="Munidasa M."/>
            <person name="Muniz J."/>
            <person name="Nguyen L."/>
            <person name="Hughes D."/>
            <person name="Osuji N."/>
            <person name="Pu L.-L."/>
            <person name="Puazo M."/>
            <person name="Qu C."/>
            <person name="Quiroz J."/>
            <person name="Raj R."/>
            <person name="Weissenberger G."/>
            <person name="Xin Y."/>
            <person name="Zou X."/>
            <person name="Han Y."/>
            <person name="Worley K."/>
            <person name="Muzny D."/>
            <person name="Gibbs R."/>
        </authorList>
    </citation>
    <scope>NUCLEOTIDE SEQUENCE</scope>
    <source>
        <strain evidence="3">Sampled in the wild</strain>
    </source>
</reference>
<dbReference type="Pfam" id="PF08729">
    <property type="entry name" value="HUN"/>
    <property type="match status" value="1"/>
</dbReference>
<organism evidence="3 4">
    <name type="scientific">Ladona fulva</name>
    <name type="common">Scarce chaser dragonfly</name>
    <name type="synonym">Libellula fulva</name>
    <dbReference type="NCBI Taxonomy" id="123851"/>
    <lineage>
        <taxon>Eukaryota</taxon>
        <taxon>Metazoa</taxon>
        <taxon>Ecdysozoa</taxon>
        <taxon>Arthropoda</taxon>
        <taxon>Hexapoda</taxon>
        <taxon>Insecta</taxon>
        <taxon>Pterygota</taxon>
        <taxon>Palaeoptera</taxon>
        <taxon>Odonata</taxon>
        <taxon>Epiprocta</taxon>
        <taxon>Anisoptera</taxon>
        <taxon>Libelluloidea</taxon>
        <taxon>Libellulidae</taxon>
        <taxon>Ladona</taxon>
    </lineage>
</organism>
<feature type="region of interest" description="Disordered" evidence="1">
    <location>
        <begin position="1"/>
        <end position="25"/>
    </location>
</feature>
<evidence type="ECO:0000313" key="4">
    <source>
        <dbReference type="Proteomes" id="UP000792457"/>
    </source>
</evidence>
<dbReference type="InterPro" id="IPR014840">
    <property type="entry name" value="HRD"/>
</dbReference>
<dbReference type="AlphaFoldDB" id="A0A8K0KC46"/>
<accession>A0A8K0KC46</accession>
<feature type="region of interest" description="Disordered" evidence="1">
    <location>
        <begin position="186"/>
        <end position="236"/>
    </location>
</feature>
<dbReference type="GO" id="GO:0005634">
    <property type="term" value="C:nucleus"/>
    <property type="evidence" value="ECO:0007669"/>
    <property type="project" value="TreeGrafter"/>
</dbReference>
<sequence>MSEQKRATLTTLGTSKKDKKVKEPRRTVRLKVNLSESNEKTCPEYNYVDLLNSVERRRKKKDDASHTHPTANGLGDLDPFADDDEEKLKEIARSFEERYGPTIAKKKNKKREDYLDIGAGYDETDPFIDNTDAYDEIVPEEMTTAHGGFYINSGALEYKRVEHVSDISDAEEIKNNKSKKKCKKILISDDEEEEEEDDDEDEEEEEDLEETEEKKSKVKEPEEDINVSNKRKLVTKESEPVIKKKRKTIDGLLKKKS</sequence>
<feature type="region of interest" description="Disordered" evidence="1">
    <location>
        <begin position="57"/>
        <end position="82"/>
    </location>
</feature>
<name>A0A8K0KC46_LADFU</name>
<protein>
    <recommendedName>
        <fullName evidence="2">Hpc2-related domain-containing protein</fullName>
    </recommendedName>
</protein>
<keyword evidence="4" id="KW-1185">Reference proteome</keyword>
<dbReference type="EMBL" id="KZ308605">
    <property type="protein sequence ID" value="KAG8232247.1"/>
    <property type="molecule type" value="Genomic_DNA"/>
</dbReference>
<reference evidence="3" key="1">
    <citation type="submission" date="2013-04" db="EMBL/GenBank/DDBJ databases">
        <authorList>
            <person name="Qu J."/>
            <person name="Murali S.C."/>
            <person name="Bandaranaike D."/>
            <person name="Bellair M."/>
            <person name="Blankenburg K."/>
            <person name="Chao H."/>
            <person name="Dinh H."/>
            <person name="Doddapaneni H."/>
            <person name="Downs B."/>
            <person name="Dugan-Rocha S."/>
            <person name="Elkadiri S."/>
            <person name="Gnanaolivu R.D."/>
            <person name="Hernandez B."/>
            <person name="Javaid M."/>
            <person name="Jayaseelan J.C."/>
            <person name="Lee S."/>
            <person name="Li M."/>
            <person name="Ming W."/>
            <person name="Munidasa M."/>
            <person name="Muniz J."/>
            <person name="Nguyen L."/>
            <person name="Ongeri F."/>
            <person name="Osuji N."/>
            <person name="Pu L.-L."/>
            <person name="Puazo M."/>
            <person name="Qu C."/>
            <person name="Quiroz J."/>
            <person name="Raj R."/>
            <person name="Weissenberger G."/>
            <person name="Xin Y."/>
            <person name="Zou X."/>
            <person name="Han Y."/>
            <person name="Richards S."/>
            <person name="Worley K."/>
            <person name="Muzny D."/>
            <person name="Gibbs R."/>
        </authorList>
    </citation>
    <scope>NUCLEOTIDE SEQUENCE</scope>
    <source>
        <strain evidence="3">Sampled in the wild</strain>
    </source>
</reference>
<feature type="domain" description="Hpc2-related" evidence="2">
    <location>
        <begin position="106"/>
        <end position="157"/>
    </location>
</feature>
<dbReference type="PANTHER" id="PTHR21669:SF28">
    <property type="entry name" value="YEMANUCLEIN"/>
    <property type="match status" value="1"/>
</dbReference>
<feature type="compositionally biased region" description="Acidic residues" evidence="1">
    <location>
        <begin position="188"/>
        <end position="211"/>
    </location>
</feature>
<dbReference type="Proteomes" id="UP000792457">
    <property type="component" value="Unassembled WGS sequence"/>
</dbReference>
<comment type="caution">
    <text evidence="3">The sequence shown here is derived from an EMBL/GenBank/DDBJ whole genome shotgun (WGS) entry which is preliminary data.</text>
</comment>
<dbReference type="GO" id="GO:0006325">
    <property type="term" value="P:chromatin organization"/>
    <property type="evidence" value="ECO:0007669"/>
    <property type="project" value="TreeGrafter"/>
</dbReference>
<evidence type="ECO:0000256" key="1">
    <source>
        <dbReference type="SAM" id="MobiDB-lite"/>
    </source>
</evidence>
<dbReference type="PANTHER" id="PTHR21669">
    <property type="entry name" value="CAPZ-INTERACTING PROTEIN AND RELATED PROTEINS"/>
    <property type="match status" value="1"/>
</dbReference>
<proteinExistence type="predicted"/>
<evidence type="ECO:0000313" key="3">
    <source>
        <dbReference type="EMBL" id="KAG8232247.1"/>
    </source>
</evidence>
<feature type="non-terminal residue" evidence="3">
    <location>
        <position position="257"/>
    </location>
</feature>
<dbReference type="OrthoDB" id="68076at2759"/>
<evidence type="ECO:0000259" key="2">
    <source>
        <dbReference type="Pfam" id="PF08729"/>
    </source>
</evidence>